<dbReference type="PATRIC" id="fig|1178482.3.peg.1885"/>
<keyword evidence="2 9" id="KW-0813">Transport</keyword>
<evidence type="ECO:0000256" key="4">
    <source>
        <dbReference type="ARBA" id="ARBA00022519"/>
    </source>
</evidence>
<evidence type="ECO:0000256" key="5">
    <source>
        <dbReference type="ARBA" id="ARBA00022692"/>
    </source>
</evidence>
<sequence>MNQGIHLEASADASGREEQATSAKPHSDGQYPVWLRPLRWLDDHLEKVIILTAYSGMAGIIFVEVVRRFLFSAQAPWSTSIPVLLFLWLTWFGASLNVKKRTHLSLNEIRMRLPYVGQYMCLILDAVLWVGFGIMVIYFTSNQVELAYMNFAIVPGTDNVMQWWFYLATPLAWTLIILRVMQNLWQDTCRFRRREPFHLQPSIMD</sequence>
<dbReference type="AlphaFoldDB" id="W1N965"/>
<keyword evidence="6 9" id="KW-1133">Transmembrane helix</keyword>
<comment type="caution">
    <text evidence="12">The sequence shown here is derived from an EMBL/GenBank/DDBJ whole genome shotgun (WGS) entry which is preliminary data.</text>
</comment>
<dbReference type="eggNOG" id="COG3090">
    <property type="taxonomic scope" value="Bacteria"/>
</dbReference>
<feature type="domain" description="Tripartite ATP-independent periplasmic transporters DctQ component" evidence="11">
    <location>
        <begin position="57"/>
        <end position="189"/>
    </location>
</feature>
<feature type="region of interest" description="Disordered" evidence="10">
    <location>
        <begin position="1"/>
        <end position="28"/>
    </location>
</feature>
<dbReference type="RefSeq" id="WP_021818841.1">
    <property type="nucleotide sequence ID" value="NZ_AVBC01000025.1"/>
</dbReference>
<reference evidence="12 13" key="1">
    <citation type="submission" date="2013-08" db="EMBL/GenBank/DDBJ databases">
        <title>draft genome of Halomonas huanghegensis, strain BJGMM-B45T.</title>
        <authorList>
            <person name="Miao C."/>
            <person name="Wan Y."/>
            <person name="Jin W."/>
        </authorList>
    </citation>
    <scope>NUCLEOTIDE SEQUENCE [LARGE SCALE GENOMIC DNA]</scope>
    <source>
        <strain evidence="12 13">BJGMM-B45</strain>
    </source>
</reference>
<evidence type="ECO:0000313" key="13">
    <source>
        <dbReference type="Proteomes" id="UP000019113"/>
    </source>
</evidence>
<comment type="subcellular location">
    <subcellularLocation>
        <location evidence="1 9">Cell inner membrane</location>
        <topology evidence="1 9">Multi-pass membrane protein</topology>
    </subcellularLocation>
</comment>
<evidence type="ECO:0000256" key="3">
    <source>
        <dbReference type="ARBA" id="ARBA00022475"/>
    </source>
</evidence>
<evidence type="ECO:0000256" key="6">
    <source>
        <dbReference type="ARBA" id="ARBA00022989"/>
    </source>
</evidence>
<evidence type="ECO:0000256" key="2">
    <source>
        <dbReference type="ARBA" id="ARBA00022448"/>
    </source>
</evidence>
<feature type="transmembrane region" description="Helical" evidence="9">
    <location>
        <begin position="119"/>
        <end position="139"/>
    </location>
</feature>
<accession>W1N965</accession>
<feature type="transmembrane region" description="Helical" evidence="9">
    <location>
        <begin position="77"/>
        <end position="98"/>
    </location>
</feature>
<dbReference type="GO" id="GO:0015740">
    <property type="term" value="P:C4-dicarboxylate transport"/>
    <property type="evidence" value="ECO:0007669"/>
    <property type="project" value="TreeGrafter"/>
</dbReference>
<comment type="similarity">
    <text evidence="8 9">Belongs to the TRAP transporter small permease family.</text>
</comment>
<evidence type="ECO:0000313" key="12">
    <source>
        <dbReference type="EMBL" id="ERL51455.1"/>
    </source>
</evidence>
<comment type="subunit">
    <text evidence="9">The complex comprises the extracytoplasmic solute receptor protein and the two transmembrane proteins.</text>
</comment>
<protein>
    <recommendedName>
        <fullName evidence="9">TRAP transporter small permease protein</fullName>
    </recommendedName>
</protein>
<keyword evidence="13" id="KW-1185">Reference proteome</keyword>
<dbReference type="OrthoDB" id="6116361at2"/>
<name>W1N965_9GAMM</name>
<comment type="function">
    <text evidence="9">Part of the tripartite ATP-independent periplasmic (TRAP) transport system.</text>
</comment>
<proteinExistence type="inferred from homology"/>
<evidence type="ECO:0000256" key="8">
    <source>
        <dbReference type="ARBA" id="ARBA00038436"/>
    </source>
</evidence>
<dbReference type="PANTHER" id="PTHR35011">
    <property type="entry name" value="2,3-DIKETO-L-GULONATE TRAP TRANSPORTER SMALL PERMEASE PROTEIN YIAM"/>
    <property type="match status" value="1"/>
</dbReference>
<dbReference type="PANTHER" id="PTHR35011:SF2">
    <property type="entry name" value="2,3-DIKETO-L-GULONATE TRAP TRANSPORTER SMALL PERMEASE PROTEIN YIAM"/>
    <property type="match status" value="1"/>
</dbReference>
<evidence type="ECO:0000256" key="1">
    <source>
        <dbReference type="ARBA" id="ARBA00004429"/>
    </source>
</evidence>
<feature type="transmembrane region" description="Helical" evidence="9">
    <location>
        <begin position="48"/>
        <end position="71"/>
    </location>
</feature>
<evidence type="ECO:0000256" key="9">
    <source>
        <dbReference type="RuleBase" id="RU369079"/>
    </source>
</evidence>
<evidence type="ECO:0000256" key="10">
    <source>
        <dbReference type="SAM" id="MobiDB-lite"/>
    </source>
</evidence>
<keyword evidence="3" id="KW-1003">Cell membrane</keyword>
<dbReference type="GO" id="GO:0022857">
    <property type="term" value="F:transmembrane transporter activity"/>
    <property type="evidence" value="ECO:0007669"/>
    <property type="project" value="UniProtKB-UniRule"/>
</dbReference>
<feature type="transmembrane region" description="Helical" evidence="9">
    <location>
        <begin position="163"/>
        <end position="185"/>
    </location>
</feature>
<dbReference type="Proteomes" id="UP000019113">
    <property type="component" value="Unassembled WGS sequence"/>
</dbReference>
<organism evidence="12 13">
    <name type="scientific">Halomonas huangheensis</name>
    <dbReference type="NCBI Taxonomy" id="1178482"/>
    <lineage>
        <taxon>Bacteria</taxon>
        <taxon>Pseudomonadati</taxon>
        <taxon>Pseudomonadota</taxon>
        <taxon>Gammaproteobacteria</taxon>
        <taxon>Oceanospirillales</taxon>
        <taxon>Halomonadaceae</taxon>
        <taxon>Halomonas</taxon>
    </lineage>
</organism>
<evidence type="ECO:0000256" key="7">
    <source>
        <dbReference type="ARBA" id="ARBA00023136"/>
    </source>
</evidence>
<dbReference type="InterPro" id="IPR055348">
    <property type="entry name" value="DctQ"/>
</dbReference>
<dbReference type="STRING" id="1178482.AR456_13525"/>
<dbReference type="Pfam" id="PF04290">
    <property type="entry name" value="DctQ"/>
    <property type="match status" value="1"/>
</dbReference>
<keyword evidence="4 9" id="KW-0997">Cell inner membrane</keyword>
<evidence type="ECO:0000259" key="11">
    <source>
        <dbReference type="Pfam" id="PF04290"/>
    </source>
</evidence>
<dbReference type="GO" id="GO:0005886">
    <property type="term" value="C:plasma membrane"/>
    <property type="evidence" value="ECO:0007669"/>
    <property type="project" value="UniProtKB-SubCell"/>
</dbReference>
<dbReference type="EMBL" id="AVBC01000025">
    <property type="protein sequence ID" value="ERL51455.1"/>
    <property type="molecule type" value="Genomic_DNA"/>
</dbReference>
<keyword evidence="5 9" id="KW-0812">Transmembrane</keyword>
<keyword evidence="7 9" id="KW-0472">Membrane</keyword>
<dbReference type="InterPro" id="IPR007387">
    <property type="entry name" value="TRAP_DctQ"/>
</dbReference>
<gene>
    <name evidence="12" type="ORF">BJB45_13630</name>
</gene>